<proteinExistence type="predicted"/>
<dbReference type="RefSeq" id="WP_213236558.1">
    <property type="nucleotide sequence ID" value="NZ_JAHBCL010000012.1"/>
</dbReference>
<keyword evidence="3" id="KW-1185">Reference proteome</keyword>
<feature type="transmembrane region" description="Helical" evidence="1">
    <location>
        <begin position="12"/>
        <end position="33"/>
    </location>
</feature>
<organism evidence="2 3">
    <name type="scientific">Fusibacter paucivorans</name>
    <dbReference type="NCBI Taxonomy" id="76009"/>
    <lineage>
        <taxon>Bacteria</taxon>
        <taxon>Bacillati</taxon>
        <taxon>Bacillota</taxon>
        <taxon>Clostridia</taxon>
        <taxon>Eubacteriales</taxon>
        <taxon>Eubacteriales Family XII. Incertae Sedis</taxon>
        <taxon>Fusibacter</taxon>
    </lineage>
</organism>
<protein>
    <recommendedName>
        <fullName evidence="4">CNNM transmembrane domain-containing protein</fullName>
    </recommendedName>
</protein>
<evidence type="ECO:0000313" key="2">
    <source>
        <dbReference type="EMBL" id="MBS7526699.1"/>
    </source>
</evidence>
<sequence length="193" mass="21069">MKKKQRFNFRWVIRTFFLTFLLAVIFSIISETLLRKVSIFAAFAMLLTIIMIGIFFDAVGISVAAADEKPFHAMAASRVKSAKYAIMLIKNASKVSNFCNDVIGDIAGIISGTTIGIIVSFFDQYNIPDTYQALIAIGISGLVAALTVGGKALGKEIAIGNAKQVVDFTGRILYYAHLAVQPKTYIGLFKRSV</sequence>
<evidence type="ECO:0008006" key="4">
    <source>
        <dbReference type="Google" id="ProtNLM"/>
    </source>
</evidence>
<feature type="transmembrane region" description="Helical" evidence="1">
    <location>
        <begin position="39"/>
        <end position="65"/>
    </location>
</feature>
<name>A0ABS5PQL1_9FIRM</name>
<dbReference type="EMBL" id="JAHBCL010000012">
    <property type="protein sequence ID" value="MBS7526699.1"/>
    <property type="molecule type" value="Genomic_DNA"/>
</dbReference>
<reference evidence="2 3" key="1">
    <citation type="submission" date="2021-05" db="EMBL/GenBank/DDBJ databases">
        <title>Fusibacter ferrireducens sp. nov., an anaerobic, sulfur- and Fe-reducing bacterium isolated from the mangrove sediment.</title>
        <authorList>
            <person name="Qiu D."/>
        </authorList>
    </citation>
    <scope>NUCLEOTIDE SEQUENCE [LARGE SCALE GENOMIC DNA]</scope>
    <source>
        <strain evidence="2 3">DSM 12116</strain>
    </source>
</reference>
<gene>
    <name evidence="2" type="ORF">KHM83_08420</name>
</gene>
<evidence type="ECO:0000313" key="3">
    <source>
        <dbReference type="Proteomes" id="UP000746471"/>
    </source>
</evidence>
<feature type="transmembrane region" description="Helical" evidence="1">
    <location>
        <begin position="102"/>
        <end position="122"/>
    </location>
</feature>
<feature type="transmembrane region" description="Helical" evidence="1">
    <location>
        <begin position="134"/>
        <end position="154"/>
    </location>
</feature>
<accession>A0ABS5PQL1</accession>
<keyword evidence="1" id="KW-1133">Transmembrane helix</keyword>
<keyword evidence="1" id="KW-0812">Transmembrane</keyword>
<dbReference type="Proteomes" id="UP000746471">
    <property type="component" value="Unassembled WGS sequence"/>
</dbReference>
<keyword evidence="1" id="KW-0472">Membrane</keyword>
<evidence type="ECO:0000256" key="1">
    <source>
        <dbReference type="SAM" id="Phobius"/>
    </source>
</evidence>
<comment type="caution">
    <text evidence="2">The sequence shown here is derived from an EMBL/GenBank/DDBJ whole genome shotgun (WGS) entry which is preliminary data.</text>
</comment>